<reference evidence="1 2" key="1">
    <citation type="submission" date="2021-06" db="EMBL/GenBank/DDBJ databases">
        <title>Caerostris darwini draft genome.</title>
        <authorList>
            <person name="Kono N."/>
            <person name="Arakawa K."/>
        </authorList>
    </citation>
    <scope>NUCLEOTIDE SEQUENCE [LARGE SCALE GENOMIC DNA]</scope>
</reference>
<name>A0AAV4WY67_9ARAC</name>
<comment type="caution">
    <text evidence="1">The sequence shown here is derived from an EMBL/GenBank/DDBJ whole genome shotgun (WGS) entry which is preliminary data.</text>
</comment>
<dbReference type="AlphaFoldDB" id="A0AAV4WY67"/>
<protein>
    <recommendedName>
        <fullName evidence="3">ATP-dependent DNA helicase</fullName>
    </recommendedName>
</protein>
<dbReference type="Gene3D" id="3.40.50.2300">
    <property type="match status" value="1"/>
</dbReference>
<organism evidence="1 2">
    <name type="scientific">Caerostris darwini</name>
    <dbReference type="NCBI Taxonomy" id="1538125"/>
    <lineage>
        <taxon>Eukaryota</taxon>
        <taxon>Metazoa</taxon>
        <taxon>Ecdysozoa</taxon>
        <taxon>Arthropoda</taxon>
        <taxon>Chelicerata</taxon>
        <taxon>Arachnida</taxon>
        <taxon>Araneae</taxon>
        <taxon>Araneomorphae</taxon>
        <taxon>Entelegynae</taxon>
        <taxon>Araneoidea</taxon>
        <taxon>Araneidae</taxon>
        <taxon>Caerostris</taxon>
    </lineage>
</organism>
<keyword evidence="2" id="KW-1185">Reference proteome</keyword>
<proteinExistence type="predicted"/>
<evidence type="ECO:0000313" key="2">
    <source>
        <dbReference type="Proteomes" id="UP001054837"/>
    </source>
</evidence>
<accession>A0AAV4WY67</accession>
<sequence length="138" mass="15702">MGGLFETNDNQQEKAFRKAIEMINTDESKLPNTKLQAKVKTVAPQDSFRALKTEHLLDTSEIMGDALVILPGDLWQKLQLIPKSILTDRINHQADEFLWTGEKKVQLRTNMRVQLSNNEEARSSAEKLLQIGEDFPPI</sequence>
<evidence type="ECO:0000313" key="1">
    <source>
        <dbReference type="EMBL" id="GIY87268.1"/>
    </source>
</evidence>
<evidence type="ECO:0008006" key="3">
    <source>
        <dbReference type="Google" id="ProtNLM"/>
    </source>
</evidence>
<gene>
    <name evidence="1" type="ORF">CDAR_368571</name>
</gene>
<dbReference type="Proteomes" id="UP001054837">
    <property type="component" value="Unassembled WGS sequence"/>
</dbReference>
<dbReference type="EMBL" id="BPLQ01015322">
    <property type="protein sequence ID" value="GIY87268.1"/>
    <property type="molecule type" value="Genomic_DNA"/>
</dbReference>